<dbReference type="EMBL" id="MU004200">
    <property type="protein sequence ID" value="KAF2488895.1"/>
    <property type="molecule type" value="Genomic_DNA"/>
</dbReference>
<dbReference type="Proteomes" id="UP000799750">
    <property type="component" value="Unassembled WGS sequence"/>
</dbReference>
<evidence type="ECO:0000256" key="1">
    <source>
        <dbReference type="SAM" id="Coils"/>
    </source>
</evidence>
<proteinExistence type="predicted"/>
<evidence type="ECO:0000313" key="4">
    <source>
        <dbReference type="Proteomes" id="UP000799750"/>
    </source>
</evidence>
<feature type="compositionally biased region" description="Low complexity" evidence="2">
    <location>
        <begin position="961"/>
        <end position="976"/>
    </location>
</feature>
<keyword evidence="4" id="KW-1185">Reference proteome</keyword>
<dbReference type="PANTHER" id="PTHR45615:SF80">
    <property type="entry name" value="GRIP DOMAIN-CONTAINING PROTEIN"/>
    <property type="match status" value="1"/>
</dbReference>
<protein>
    <submittedName>
        <fullName evidence="3">Uncharacterized protein</fullName>
    </submittedName>
</protein>
<dbReference type="OrthoDB" id="5332870at2759"/>
<dbReference type="PANTHER" id="PTHR45615">
    <property type="entry name" value="MYOSIN HEAVY CHAIN, NON-MUSCLE"/>
    <property type="match status" value="1"/>
</dbReference>
<feature type="coiled-coil region" evidence="1">
    <location>
        <begin position="588"/>
        <end position="742"/>
    </location>
</feature>
<feature type="coiled-coil region" evidence="1">
    <location>
        <begin position="785"/>
        <end position="812"/>
    </location>
</feature>
<sequence length="1102" mass="122567">MSETHRRLSRELSRILSCPYPASLKRLNDILADADGPAAATAWIDQHPCQVARLCSVTTTALPLWPYSLKILQCLCHAAAFRKHLLHQEPCMLDDLLTKANASLHGFHEYSLICVLFLSEPLPDSIPLPAAAQSFFLRVFDEASQTPCVTTLAPVYTMLKGACRDLIGLLSQSSRDDFDQQICRILASKSAQKDSMLLLWCLGIAVLAEGIPVASRRHDSNARLQDVSPIMNTSEECTEIRWNSAAARRLFGSVKAMTKTTTTTVLSVIWACKSSCGGGVTDAEAAEGVQIAIRTLQSVEVDVRHEWSHSSTLAKSMLSKLEEKSLSPEIHPLVQLEAFGFLGTLLGQENIPAEIVAQYNRILNYFLLKPLATTRVGLSLSVSIPIFAHRLDDNATRKLFQDLLNASTEIISAETLEVYRALTSQLTAAMPACAALRKGILLNISSSGMQDSLNSLLGDAIPPDDVLDHNIEDICKSHAIASKRALASALLNMILTATLTARGDEPRVPTKIAISLLEMQNRITRPSDTCPLTIRTPQPRSKLSVFEQSCTPRALTNQQDWRDRLALDLQQQSAHQRDMIVHTVAQVCQQLEERCDHVEEPLREERRKVEELEAEVTKLRELASALESEAIDRKLVVDGLEGERMQWERDLQQAESRNDDLSKEFSTSLEDMRQKLEETEREAHQMRADFEARENQLRAGLLSTEEILQHRTGQADYLETQMKQLQADLECQTTELERFRQTDESLAAEVDGLHAALKLARQDGSQKTNQIADLVAKEGEITTYLENVKQELAEKARALEKLRDDHLELENASRDQMAAVESKHRTDLQNVAAQAIAETSRLNKQIEDTDGRLKELKQKHEELLYDMDLDKVAISELETENDHLRDSCVAKDEELDALKALKKRVLSTMGVDSASPMRPSRARNETSSLGLSRQRETRPRPIMQPHPRNGNTVPLGDAITSRGARSPSSPMMSPAMKRAKAGGPFKAPQISLPRPNTGARTSMSMSVSKGVSQRRPLDDVSAKVNQSPRRRRTTIGFGFTESQKSLGQGQLHESMDRENAMESVSFPSGMFTSTPLTPQRRKSDLGQLEGRQVASDETTVEF</sequence>
<name>A0A6A6Q9A6_9PEZI</name>
<evidence type="ECO:0000313" key="3">
    <source>
        <dbReference type="EMBL" id="KAF2488895.1"/>
    </source>
</evidence>
<feature type="compositionally biased region" description="Polar residues" evidence="2">
    <location>
        <begin position="998"/>
        <end position="1011"/>
    </location>
</feature>
<feature type="coiled-coil region" evidence="1">
    <location>
        <begin position="839"/>
        <end position="894"/>
    </location>
</feature>
<reference evidence="3" key="1">
    <citation type="journal article" date="2020" name="Stud. Mycol.">
        <title>101 Dothideomycetes genomes: a test case for predicting lifestyles and emergence of pathogens.</title>
        <authorList>
            <person name="Haridas S."/>
            <person name="Albert R."/>
            <person name="Binder M."/>
            <person name="Bloem J."/>
            <person name="Labutti K."/>
            <person name="Salamov A."/>
            <person name="Andreopoulos B."/>
            <person name="Baker S."/>
            <person name="Barry K."/>
            <person name="Bills G."/>
            <person name="Bluhm B."/>
            <person name="Cannon C."/>
            <person name="Castanera R."/>
            <person name="Culley D."/>
            <person name="Daum C."/>
            <person name="Ezra D."/>
            <person name="Gonzalez J."/>
            <person name="Henrissat B."/>
            <person name="Kuo A."/>
            <person name="Liang C."/>
            <person name="Lipzen A."/>
            <person name="Lutzoni F."/>
            <person name="Magnuson J."/>
            <person name="Mondo S."/>
            <person name="Nolan M."/>
            <person name="Ohm R."/>
            <person name="Pangilinan J."/>
            <person name="Park H.-J."/>
            <person name="Ramirez L."/>
            <person name="Alfaro M."/>
            <person name="Sun H."/>
            <person name="Tritt A."/>
            <person name="Yoshinaga Y."/>
            <person name="Zwiers L.-H."/>
            <person name="Turgeon B."/>
            <person name="Goodwin S."/>
            <person name="Spatafora J."/>
            <person name="Crous P."/>
            <person name="Grigoriev I."/>
        </authorList>
    </citation>
    <scope>NUCLEOTIDE SEQUENCE</scope>
    <source>
        <strain evidence="3">CBS 269.34</strain>
    </source>
</reference>
<dbReference type="AlphaFoldDB" id="A0A6A6Q9A6"/>
<gene>
    <name evidence="3" type="ORF">BU16DRAFT_215948</name>
</gene>
<organism evidence="3 4">
    <name type="scientific">Lophium mytilinum</name>
    <dbReference type="NCBI Taxonomy" id="390894"/>
    <lineage>
        <taxon>Eukaryota</taxon>
        <taxon>Fungi</taxon>
        <taxon>Dikarya</taxon>
        <taxon>Ascomycota</taxon>
        <taxon>Pezizomycotina</taxon>
        <taxon>Dothideomycetes</taxon>
        <taxon>Pleosporomycetidae</taxon>
        <taxon>Mytilinidiales</taxon>
        <taxon>Mytilinidiaceae</taxon>
        <taxon>Lophium</taxon>
    </lineage>
</organism>
<evidence type="ECO:0000256" key="2">
    <source>
        <dbReference type="SAM" id="MobiDB-lite"/>
    </source>
</evidence>
<keyword evidence="1" id="KW-0175">Coiled coil</keyword>
<feature type="region of interest" description="Disordered" evidence="2">
    <location>
        <begin position="910"/>
        <end position="1028"/>
    </location>
</feature>
<feature type="region of interest" description="Disordered" evidence="2">
    <location>
        <begin position="1065"/>
        <end position="1102"/>
    </location>
</feature>
<accession>A0A6A6Q9A6</accession>